<dbReference type="GO" id="GO:0006355">
    <property type="term" value="P:regulation of DNA-templated transcription"/>
    <property type="evidence" value="ECO:0007669"/>
    <property type="project" value="InterPro"/>
</dbReference>
<dbReference type="InterPro" id="IPR016032">
    <property type="entry name" value="Sig_transdc_resp-reg_C-effctor"/>
</dbReference>
<dbReference type="CDD" id="cd15831">
    <property type="entry name" value="BTAD"/>
    <property type="match status" value="1"/>
</dbReference>
<dbReference type="InterPro" id="IPR058852">
    <property type="entry name" value="HTH_77"/>
</dbReference>
<dbReference type="GO" id="GO:0003677">
    <property type="term" value="F:DNA binding"/>
    <property type="evidence" value="ECO:0007669"/>
    <property type="project" value="UniProtKB-UniRule"/>
</dbReference>
<dbReference type="SUPFAM" id="SSF52540">
    <property type="entry name" value="P-loop containing nucleoside triphosphate hydrolases"/>
    <property type="match status" value="1"/>
</dbReference>
<feature type="DNA-binding region" description="OmpR/PhoB-type" evidence="3">
    <location>
        <begin position="1"/>
        <end position="90"/>
    </location>
</feature>
<evidence type="ECO:0000256" key="1">
    <source>
        <dbReference type="ARBA" id="ARBA00005820"/>
    </source>
</evidence>
<dbReference type="PROSITE" id="PS51755">
    <property type="entry name" value="OMPR_PHOB"/>
    <property type="match status" value="1"/>
</dbReference>
<proteinExistence type="inferred from homology"/>
<organism evidence="6 7">
    <name type="scientific">Nonomuraea thailandensis</name>
    <dbReference type="NCBI Taxonomy" id="1188745"/>
    <lineage>
        <taxon>Bacteria</taxon>
        <taxon>Bacillati</taxon>
        <taxon>Actinomycetota</taxon>
        <taxon>Actinomycetes</taxon>
        <taxon>Streptosporangiales</taxon>
        <taxon>Streptosporangiaceae</taxon>
        <taxon>Nonomuraea</taxon>
    </lineage>
</organism>
<dbReference type="PANTHER" id="PTHR47691:SF3">
    <property type="entry name" value="HTH-TYPE TRANSCRIPTIONAL REGULATOR RV0890C-RELATED"/>
    <property type="match status" value="1"/>
</dbReference>
<evidence type="ECO:0000256" key="2">
    <source>
        <dbReference type="ARBA" id="ARBA00023125"/>
    </source>
</evidence>
<dbReference type="AlphaFoldDB" id="A0A9X2GTW3"/>
<reference evidence="6" key="1">
    <citation type="submission" date="2022-06" db="EMBL/GenBank/DDBJ databases">
        <title>Sequencing the genomes of 1000 actinobacteria strains.</title>
        <authorList>
            <person name="Klenk H.-P."/>
        </authorList>
    </citation>
    <scope>NUCLEOTIDE SEQUENCE</scope>
    <source>
        <strain evidence="6">DSM 46694</strain>
    </source>
</reference>
<keyword evidence="2 3" id="KW-0238">DNA-binding</keyword>
<evidence type="ECO:0000313" key="7">
    <source>
        <dbReference type="Proteomes" id="UP001139648"/>
    </source>
</evidence>
<dbReference type="Pfam" id="PF00486">
    <property type="entry name" value="Trans_reg_C"/>
    <property type="match status" value="1"/>
</dbReference>
<dbReference type="Pfam" id="PF03704">
    <property type="entry name" value="BTAD"/>
    <property type="match status" value="1"/>
</dbReference>
<comment type="similarity">
    <text evidence="1">Belongs to the AfsR/DnrI/RedD regulatory family.</text>
</comment>
<dbReference type="EMBL" id="JAMZEB010000002">
    <property type="protein sequence ID" value="MCP2363677.1"/>
    <property type="molecule type" value="Genomic_DNA"/>
</dbReference>
<evidence type="ECO:0000313" key="6">
    <source>
        <dbReference type="EMBL" id="MCP2363677.1"/>
    </source>
</evidence>
<dbReference type="GO" id="GO:0000160">
    <property type="term" value="P:phosphorelay signal transduction system"/>
    <property type="evidence" value="ECO:0007669"/>
    <property type="project" value="InterPro"/>
</dbReference>
<feature type="compositionally biased region" description="Basic and acidic residues" evidence="4">
    <location>
        <begin position="1050"/>
        <end position="1070"/>
    </location>
</feature>
<comment type="caution">
    <text evidence="6">The sequence shown here is derived from an EMBL/GenBank/DDBJ whole genome shotgun (WGS) entry which is preliminary data.</text>
</comment>
<protein>
    <submittedName>
        <fullName evidence="6">ATPase</fullName>
    </submittedName>
</protein>
<name>A0A9X2GTW3_9ACTN</name>
<dbReference type="SMART" id="SM01043">
    <property type="entry name" value="BTAD"/>
    <property type="match status" value="1"/>
</dbReference>
<feature type="region of interest" description="Disordered" evidence="4">
    <location>
        <begin position="1023"/>
        <end position="1076"/>
    </location>
</feature>
<dbReference type="Gene3D" id="1.10.10.10">
    <property type="entry name" value="Winged helix-like DNA-binding domain superfamily/Winged helix DNA-binding domain"/>
    <property type="match status" value="1"/>
</dbReference>
<dbReference type="Pfam" id="PF25872">
    <property type="entry name" value="HTH_77"/>
    <property type="match status" value="1"/>
</dbReference>
<dbReference type="InterPro" id="IPR036388">
    <property type="entry name" value="WH-like_DNA-bd_sf"/>
</dbReference>
<evidence type="ECO:0000256" key="3">
    <source>
        <dbReference type="PROSITE-ProRule" id="PRU01091"/>
    </source>
</evidence>
<dbReference type="RefSeq" id="WP_308210885.1">
    <property type="nucleotide sequence ID" value="NZ_BAABKA010000006.1"/>
</dbReference>
<dbReference type="PANTHER" id="PTHR47691">
    <property type="entry name" value="REGULATOR-RELATED"/>
    <property type="match status" value="1"/>
</dbReference>
<dbReference type="Proteomes" id="UP001139648">
    <property type="component" value="Unassembled WGS sequence"/>
</dbReference>
<dbReference type="SUPFAM" id="SSF46894">
    <property type="entry name" value="C-terminal effector domain of the bipartite response regulators"/>
    <property type="match status" value="1"/>
</dbReference>
<dbReference type="InterPro" id="IPR027417">
    <property type="entry name" value="P-loop_NTPase"/>
</dbReference>
<evidence type="ECO:0000259" key="5">
    <source>
        <dbReference type="PROSITE" id="PS51755"/>
    </source>
</evidence>
<dbReference type="InterPro" id="IPR001867">
    <property type="entry name" value="OmpR/PhoB-type_DNA-bd"/>
</dbReference>
<dbReference type="InterPro" id="IPR005158">
    <property type="entry name" value="BTAD"/>
</dbReference>
<sequence>MQFGVLGPLAVWRADGGPVAVGGPRPRALLAMLLLDAGRLVSVERLIDGQYGDRPPSGAANAVQAQVSRLRRQLPAELIEFHGTGYRLAVERDHVDAHRFERLAREGRGLLAAGSHARAATLLREGLELWRGPAFADVADAPFAGPQAVRLEELRLAAAEDLYEAELSLPDAGPAAGLRELVAAHPLRERARGLLMRALHAAGRQAEALAAYEEGRRLLADELGADPSPELAGLHLEILRGSRGRSARTGPPAQLTSFVGREEELARLTALRPARLVTIVGPGGTGKTRLAIEAATRRPPGPSPAAGAVAFADLSLVDAPTGGLAGTRASGSSGGLAGGPIAGTAGGVAGGPIAGTVDGAGAGAGGGQVAQVVLGALGLREPALRPAAAGGPDPVERLVAALAGQESLLVLDNCEHVVAEAAALARRLLAACPGLTIWATSREPLGLTGEHLVPLAPLPTPPPGARDPLGYPAVRLFADRAAAVRQGFSLGPRNLDAVLRICAALDGLPLAIELAAARVRTFGVAEIADRLAEHGRFRLLSRGDRTAAARHQTLHAVVEWSWSLLGPEEQALARRLSVFTGGATLEAVERVCGPAAPHTDLAGALADLVDKSLVETDGERYQMLDTIRLFCLERLAEAGEEERLRQGHASWFLEFAERAHEHLYRDEQLEWLASLSADNANLQAALRWSVEHDRPTAWRLVGTLGMYWWLTGRRGQAIRPAERLLGTTGAEPPAGLAEEYVLAVLHAVPDAGSPHWAWAKEIVASLDRPMRYRFGVALWGMIAGPPEGGMTAERERLVLGPDAWSLALNQLGTALMTLHDGLLAEAESRMERVLADFEALGERWGTGQALDWLALIASWRGDWRRAMGLWERALALFTELGALDELADVLSRRANAHRRAGDDEAARADNERAGELERRLGRPELMAWVQLQLGDISRIQGDLPEAARRLDAALSGSETGAFTAGGTRSRVYTALGRLAAAQGDGERAARMHAEALAAALGSPLANDVAEVAEGLAGQSLFEATHGPEDEGRTGRQRQAAIRRPAGARTPAERTTGERTTGERTTGERTTGEPAPAGQAAAWRAALLLGIGAAVRGMAVAGDHDVAATAAGATLVLGPEAFAAAYAKGAAMSREEALTALREAAAQ</sequence>
<evidence type="ECO:0000256" key="4">
    <source>
        <dbReference type="SAM" id="MobiDB-lite"/>
    </source>
</evidence>
<gene>
    <name evidence="6" type="ORF">HD597_010697</name>
</gene>
<dbReference type="SUPFAM" id="SSF48452">
    <property type="entry name" value="TPR-like"/>
    <property type="match status" value="2"/>
</dbReference>
<keyword evidence="7" id="KW-1185">Reference proteome</keyword>
<dbReference type="SMART" id="SM00862">
    <property type="entry name" value="Trans_reg_C"/>
    <property type="match status" value="1"/>
</dbReference>
<dbReference type="InterPro" id="IPR011990">
    <property type="entry name" value="TPR-like_helical_dom_sf"/>
</dbReference>
<feature type="domain" description="OmpR/PhoB-type" evidence="5">
    <location>
        <begin position="1"/>
        <end position="90"/>
    </location>
</feature>
<accession>A0A9X2GTW3</accession>
<dbReference type="Gene3D" id="1.25.40.10">
    <property type="entry name" value="Tetratricopeptide repeat domain"/>
    <property type="match status" value="2"/>
</dbReference>